<feature type="chain" id="PRO_5018298710" description="ZP domain-containing protein" evidence="4">
    <location>
        <begin position="23"/>
        <end position="795"/>
    </location>
</feature>
<evidence type="ECO:0000256" key="4">
    <source>
        <dbReference type="SAM" id="SignalP"/>
    </source>
</evidence>
<name>A0A3P8RJG0_AMPPE</name>
<reference evidence="6" key="2">
    <citation type="submission" date="2025-08" db="UniProtKB">
        <authorList>
            <consortium name="Ensembl"/>
        </authorList>
    </citation>
    <scope>IDENTIFICATION</scope>
</reference>
<sequence>MASTKVLLLQLLLVSVISVVSASHYWGASTTFTYKGNNSDGTHKVRFRYRDTFDQCFWSLNWRCTSGNCGYVSGSKRTVIDSSNNGPQFDRLLCETETVVTRNVRSDKPFQLRADSCCWIGTRNWVIHWDVLTGVDLGKRSDTGEPNKSPDVTILPFLRIPQNCPRTYKLMTFDPDGDDVRCRYGNLRNIECSRCDRPAGFHLDEDSCTLHYISSTANPRVFGFEMMVEDYSKGHINLFYSDGSWSHRHPWPRRRSKRAVSYPTTAARPWWIPTTTPWPNTTTPWPNTTTTTTTQRPITPYAPTPPLSQLPLQFSFLVDPPAPSCVEGVYLPKLVHPTPIHGEKIHAEVDSSMEIRVKAQASLAVIQGIIISGPSNVTKHKTTHNEFVIRWTPTADDLGEFFPICFAVESATGPGVTRPPVAIHSHSHSHFHPTPTSRSGLYHSEMRCVVVEVKRKIVKSHVICDESSMTILVEKASFSRLSEDHLRLNDPSNTICNLTSNSTHVIGVVPLNQCGTQIEEDDDNLIFKNEITTYEDMRNVITRKHLLEVQFYCQYPKHGNVSQSFSVHRKNVTVWEKGMGTFTYGFEFYEDNSYRAMMNPNSYPLEVEIGTELYMKIEATSSINNTEMFVESCRAAPYDNPNYRTPYIIIANGCKVDPTVDIYPRAHNKQFLFSMEAFKFIGLHDQVYISCSVIMCEAGNPNTRCSQGCINSTSSHRLYKREAMIQSGTHFVSQGPLRLKRSAENSDTSAVALNLNLVFIAGCVLAAVGMICGVIMYKTKASKVKYQPLPASEPS</sequence>
<keyword evidence="3" id="KW-0812">Transmembrane</keyword>
<evidence type="ECO:0000256" key="2">
    <source>
        <dbReference type="ARBA" id="ARBA00023157"/>
    </source>
</evidence>
<organism evidence="6 7">
    <name type="scientific">Amphiprion percula</name>
    <name type="common">Orange clownfish</name>
    <name type="synonym">Lutjanus percula</name>
    <dbReference type="NCBI Taxonomy" id="161767"/>
    <lineage>
        <taxon>Eukaryota</taxon>
        <taxon>Metazoa</taxon>
        <taxon>Chordata</taxon>
        <taxon>Craniata</taxon>
        <taxon>Vertebrata</taxon>
        <taxon>Euteleostomi</taxon>
        <taxon>Actinopterygii</taxon>
        <taxon>Neopterygii</taxon>
        <taxon>Teleostei</taxon>
        <taxon>Neoteleostei</taxon>
        <taxon>Acanthomorphata</taxon>
        <taxon>Ovalentaria</taxon>
        <taxon>Pomacentridae</taxon>
        <taxon>Amphiprion</taxon>
    </lineage>
</organism>
<accession>A0A3P8RJG0</accession>
<reference evidence="6" key="3">
    <citation type="submission" date="2025-09" db="UniProtKB">
        <authorList>
            <consortium name="Ensembl"/>
        </authorList>
    </citation>
    <scope>IDENTIFICATION</scope>
</reference>
<dbReference type="SMART" id="SM00241">
    <property type="entry name" value="ZP"/>
    <property type="match status" value="1"/>
</dbReference>
<evidence type="ECO:0000313" key="7">
    <source>
        <dbReference type="Proteomes" id="UP000265080"/>
    </source>
</evidence>
<evidence type="ECO:0000313" key="6">
    <source>
        <dbReference type="Ensembl" id="ENSAPEP00000000331.1"/>
    </source>
</evidence>
<dbReference type="GeneTree" id="ENSGT00940000163723"/>
<dbReference type="InterPro" id="IPR042235">
    <property type="entry name" value="ZP-C_dom"/>
</dbReference>
<keyword evidence="1 4" id="KW-0732">Signal</keyword>
<evidence type="ECO:0000256" key="3">
    <source>
        <dbReference type="SAM" id="Phobius"/>
    </source>
</evidence>
<dbReference type="PROSITE" id="PS51034">
    <property type="entry name" value="ZP_2"/>
    <property type="match status" value="1"/>
</dbReference>
<dbReference type="Pfam" id="PF00100">
    <property type="entry name" value="Zona_pellucida"/>
    <property type="match status" value="1"/>
</dbReference>
<dbReference type="OMA" id="TTHPWWW"/>
<proteinExistence type="predicted"/>
<evidence type="ECO:0000256" key="1">
    <source>
        <dbReference type="ARBA" id="ARBA00022729"/>
    </source>
</evidence>
<reference evidence="6 7" key="1">
    <citation type="submission" date="2018-03" db="EMBL/GenBank/DDBJ databases">
        <title>Finding Nemo's genes: A chromosome-scale reference assembly of the genome of the orange clownfish Amphiprion percula.</title>
        <authorList>
            <person name="Lehmann R."/>
        </authorList>
    </citation>
    <scope>NUCLEOTIDE SEQUENCE</scope>
</reference>
<dbReference type="PANTHER" id="PTHR14002:SF59">
    <property type="entry name" value="CUB AND ZONA PELLUCIDA-LIKE DOMAIN-CONTAINING PROTEIN 1-RELATED"/>
    <property type="match status" value="1"/>
</dbReference>
<dbReference type="Ensembl" id="ENSAPET00000000339.1">
    <property type="protein sequence ID" value="ENSAPEP00000000331.1"/>
    <property type="gene ID" value="ENSAPEG00000000241.1"/>
</dbReference>
<keyword evidence="3" id="KW-0472">Membrane</keyword>
<keyword evidence="7" id="KW-1185">Reference proteome</keyword>
<dbReference type="InterPro" id="IPR055356">
    <property type="entry name" value="ZP-N"/>
</dbReference>
<feature type="signal peptide" evidence="4">
    <location>
        <begin position="1"/>
        <end position="22"/>
    </location>
</feature>
<keyword evidence="3" id="KW-1133">Transmembrane helix</keyword>
<dbReference type="Pfam" id="PF23344">
    <property type="entry name" value="ZP-N"/>
    <property type="match status" value="1"/>
</dbReference>
<dbReference type="InterPro" id="IPR001507">
    <property type="entry name" value="ZP_dom"/>
</dbReference>
<evidence type="ECO:0000259" key="5">
    <source>
        <dbReference type="PROSITE" id="PS51034"/>
    </source>
</evidence>
<dbReference type="InterPro" id="IPR055355">
    <property type="entry name" value="ZP-C"/>
</dbReference>
<dbReference type="AlphaFoldDB" id="A0A3P8RJG0"/>
<dbReference type="STRING" id="161767.ENSAPEP00000000331"/>
<feature type="transmembrane region" description="Helical" evidence="3">
    <location>
        <begin position="755"/>
        <end position="777"/>
    </location>
</feature>
<dbReference type="PANTHER" id="PTHR14002">
    <property type="entry name" value="ENDOGLIN/TGF-BETA RECEPTOR TYPE III"/>
    <property type="match status" value="1"/>
</dbReference>
<keyword evidence="2" id="KW-1015">Disulfide bond</keyword>
<dbReference type="Gene3D" id="2.60.40.4100">
    <property type="entry name" value="Zona pellucida, ZP-C domain"/>
    <property type="match status" value="1"/>
</dbReference>
<protein>
    <recommendedName>
        <fullName evidence="5">ZP domain-containing protein</fullName>
    </recommendedName>
</protein>
<dbReference type="Proteomes" id="UP000265080">
    <property type="component" value="Chromosome 1"/>
</dbReference>
<feature type="domain" description="ZP" evidence="5">
    <location>
        <begin position="463"/>
        <end position="712"/>
    </location>
</feature>
<dbReference type="Gene3D" id="2.60.40.3210">
    <property type="entry name" value="Zona pellucida, ZP-N domain"/>
    <property type="match status" value="1"/>
</dbReference>